<gene>
    <name evidence="1" type="ORF">IW245_000702</name>
</gene>
<comment type="caution">
    <text evidence="1">The sequence shown here is derived from an EMBL/GenBank/DDBJ whole genome shotgun (WGS) entry which is preliminary data.</text>
</comment>
<evidence type="ECO:0000313" key="2">
    <source>
        <dbReference type="Proteomes" id="UP000622552"/>
    </source>
</evidence>
<proteinExistence type="predicted"/>
<organism evidence="1 2">
    <name type="scientific">Longispora fulva</name>
    <dbReference type="NCBI Taxonomy" id="619741"/>
    <lineage>
        <taxon>Bacteria</taxon>
        <taxon>Bacillati</taxon>
        <taxon>Actinomycetota</taxon>
        <taxon>Actinomycetes</taxon>
        <taxon>Micromonosporales</taxon>
        <taxon>Micromonosporaceae</taxon>
        <taxon>Longispora</taxon>
    </lineage>
</organism>
<dbReference type="EMBL" id="JADOUF010000001">
    <property type="protein sequence ID" value="MBG6134508.1"/>
    <property type="molecule type" value="Genomic_DNA"/>
</dbReference>
<name>A0A8J7G6C3_9ACTN</name>
<reference evidence="1" key="1">
    <citation type="submission" date="2020-11" db="EMBL/GenBank/DDBJ databases">
        <title>Sequencing the genomes of 1000 actinobacteria strains.</title>
        <authorList>
            <person name="Klenk H.-P."/>
        </authorList>
    </citation>
    <scope>NUCLEOTIDE SEQUENCE</scope>
    <source>
        <strain evidence="1">DSM 45356</strain>
    </source>
</reference>
<accession>A0A8J7G6C3</accession>
<sequence length="40" mass="4279">MAAVAQVGAWEFTALAKSARSRSITLVTLRGLPPVPGWRL</sequence>
<protein>
    <submittedName>
        <fullName evidence="1">Uncharacterized protein</fullName>
    </submittedName>
</protein>
<dbReference type="AlphaFoldDB" id="A0A8J7G6C3"/>
<dbReference type="Proteomes" id="UP000622552">
    <property type="component" value="Unassembled WGS sequence"/>
</dbReference>
<keyword evidence="2" id="KW-1185">Reference proteome</keyword>
<evidence type="ECO:0000313" key="1">
    <source>
        <dbReference type="EMBL" id="MBG6134508.1"/>
    </source>
</evidence>